<sequence>METMAVVVEAPEQVTLRALALTPPGDDDVVVRIDWSGISMGTEKLMYNGTMPMFPGMGYPLVPGYEAVGTVVDAGANQKAMIGTSVFVPGSSKFEGARGLFGGQARTLITGAARVIPVPAGWDEKAVMMSLLATAQHAVVGGEMPDLIIGHGVLGRLLARIALAAGVEPVVWEINEARMSGAEGYRVIRPETDERRDYRSIYDASGDHRILDQAVMHMARGGEIVLAGFYSEPLSFQFAPAFRREARIRIATEFQPDDLATSLALVGSGRLSLEGLVTHKVPATEAPTAYGQAFSDPNCLKMVFDWRDIA</sequence>
<dbReference type="GO" id="GO:0036354">
    <property type="term" value="F:bacteriochlorophyllide-a dehydrogenase activity"/>
    <property type="evidence" value="ECO:0007669"/>
    <property type="project" value="InterPro"/>
</dbReference>
<gene>
    <name evidence="3" type="primary">bchC</name>
    <name evidence="3" type="ORF">CHU93_03150</name>
</gene>
<feature type="domain" description="Alcohol dehydrogenase-like N-terminal" evidence="2">
    <location>
        <begin position="25"/>
        <end position="119"/>
    </location>
</feature>
<dbReference type="SUPFAM" id="SSF51735">
    <property type="entry name" value="NAD(P)-binding Rossmann-fold domains"/>
    <property type="match status" value="1"/>
</dbReference>
<accession>A0A255YWK0</accession>
<dbReference type="InterPro" id="IPR036291">
    <property type="entry name" value="NAD(P)-bd_dom_sf"/>
</dbReference>
<evidence type="ECO:0000313" key="3">
    <source>
        <dbReference type="EMBL" id="OYQ33064.1"/>
    </source>
</evidence>
<keyword evidence="1" id="KW-0560">Oxidoreductase</keyword>
<dbReference type="Gene3D" id="3.40.50.720">
    <property type="entry name" value="NAD(P)-binding Rossmann-like Domain"/>
    <property type="match status" value="1"/>
</dbReference>
<evidence type="ECO:0000313" key="4">
    <source>
        <dbReference type="Proteomes" id="UP000216991"/>
    </source>
</evidence>
<dbReference type="CDD" id="cd08255">
    <property type="entry name" value="2-desacetyl-2-hydroxyethyl_bacteriochlorophyllide_like"/>
    <property type="match status" value="1"/>
</dbReference>
<dbReference type="InterPro" id="IPR005903">
    <property type="entry name" value="BchC"/>
</dbReference>
<evidence type="ECO:0000259" key="2">
    <source>
        <dbReference type="Pfam" id="PF08240"/>
    </source>
</evidence>
<organism evidence="3 4">
    <name type="scientific">Sandarakinorhabdus cyanobacteriorum</name>
    <dbReference type="NCBI Taxonomy" id="1981098"/>
    <lineage>
        <taxon>Bacteria</taxon>
        <taxon>Pseudomonadati</taxon>
        <taxon>Pseudomonadota</taxon>
        <taxon>Alphaproteobacteria</taxon>
        <taxon>Sphingomonadales</taxon>
        <taxon>Sphingosinicellaceae</taxon>
        <taxon>Sandarakinorhabdus</taxon>
    </lineage>
</organism>
<name>A0A255YWK0_9SPHN</name>
<dbReference type="InterPro" id="IPR011032">
    <property type="entry name" value="GroES-like_sf"/>
</dbReference>
<evidence type="ECO:0000256" key="1">
    <source>
        <dbReference type="ARBA" id="ARBA00023002"/>
    </source>
</evidence>
<dbReference type="Pfam" id="PF08240">
    <property type="entry name" value="ADH_N"/>
    <property type="match status" value="1"/>
</dbReference>
<dbReference type="PANTHER" id="PTHR43189">
    <property type="entry name" value="ZINC-TYPE ALCOHOL DEHYDROGENASE-LIKE PROTEIN C1198.01-RELATED"/>
    <property type="match status" value="1"/>
</dbReference>
<keyword evidence="4" id="KW-1185">Reference proteome</keyword>
<dbReference type="NCBIfam" id="TIGR01202">
    <property type="entry name" value="bchC"/>
    <property type="match status" value="1"/>
</dbReference>
<dbReference type="Proteomes" id="UP000216991">
    <property type="component" value="Unassembled WGS sequence"/>
</dbReference>
<comment type="caution">
    <text evidence="3">The sequence shown here is derived from an EMBL/GenBank/DDBJ whole genome shotgun (WGS) entry which is preliminary data.</text>
</comment>
<dbReference type="AlphaFoldDB" id="A0A255YWK0"/>
<dbReference type="PANTHER" id="PTHR43189:SF1">
    <property type="entry name" value="ZINC-TYPE ALCOHOL DEHYDROGENASE-LIKE PROTEIN C1198.01"/>
    <property type="match status" value="1"/>
</dbReference>
<dbReference type="EMBL" id="NOXT01000077">
    <property type="protein sequence ID" value="OYQ33064.1"/>
    <property type="molecule type" value="Genomic_DNA"/>
</dbReference>
<protein>
    <submittedName>
        <fullName evidence="3">Chlorophyll synthesis pathway protein BchC</fullName>
    </submittedName>
</protein>
<dbReference type="SUPFAM" id="SSF50129">
    <property type="entry name" value="GroES-like"/>
    <property type="match status" value="1"/>
</dbReference>
<dbReference type="InterPro" id="IPR013154">
    <property type="entry name" value="ADH-like_N"/>
</dbReference>
<reference evidence="3 4" key="1">
    <citation type="submission" date="2017-07" db="EMBL/GenBank/DDBJ databases">
        <title>Sandarakinorhabdus cyanobacteriorum sp. nov., a novel bacterium isolated from cyanobacterial aggregates in a eutrophic lake.</title>
        <authorList>
            <person name="Cai H."/>
        </authorList>
    </citation>
    <scope>NUCLEOTIDE SEQUENCE [LARGE SCALE GENOMIC DNA]</scope>
    <source>
        <strain evidence="3 4">TH057</strain>
    </source>
</reference>
<dbReference type="OrthoDB" id="9806940at2"/>
<dbReference type="Gene3D" id="3.90.180.10">
    <property type="entry name" value="Medium-chain alcohol dehydrogenases, catalytic domain"/>
    <property type="match status" value="2"/>
</dbReference>
<proteinExistence type="predicted"/>
<dbReference type="RefSeq" id="WP_086115653.1">
    <property type="nucleotide sequence ID" value="NZ_NOXT01000077.1"/>
</dbReference>